<organism evidence="8 9">
    <name type="scientific">Kineosporia succinea</name>
    <dbReference type="NCBI Taxonomy" id="84632"/>
    <lineage>
        <taxon>Bacteria</taxon>
        <taxon>Bacillati</taxon>
        <taxon>Actinomycetota</taxon>
        <taxon>Actinomycetes</taxon>
        <taxon>Kineosporiales</taxon>
        <taxon>Kineosporiaceae</taxon>
        <taxon>Kineosporia</taxon>
    </lineage>
</organism>
<feature type="transmembrane region" description="Helical" evidence="7">
    <location>
        <begin position="71"/>
        <end position="90"/>
    </location>
</feature>
<evidence type="ECO:0000256" key="3">
    <source>
        <dbReference type="ARBA" id="ARBA00022960"/>
    </source>
</evidence>
<keyword evidence="8" id="KW-0131">Cell cycle</keyword>
<feature type="region of interest" description="Disordered" evidence="6">
    <location>
        <begin position="444"/>
        <end position="493"/>
    </location>
</feature>
<evidence type="ECO:0000256" key="6">
    <source>
        <dbReference type="SAM" id="MobiDB-lite"/>
    </source>
</evidence>
<feature type="transmembrane region" description="Helical" evidence="7">
    <location>
        <begin position="110"/>
        <end position="127"/>
    </location>
</feature>
<feature type="compositionally biased region" description="Acidic residues" evidence="6">
    <location>
        <begin position="453"/>
        <end position="469"/>
    </location>
</feature>
<keyword evidence="2 7" id="KW-0812">Transmembrane</keyword>
<evidence type="ECO:0000256" key="1">
    <source>
        <dbReference type="ARBA" id="ARBA00004141"/>
    </source>
</evidence>
<feature type="transmembrane region" description="Helical" evidence="7">
    <location>
        <begin position="260"/>
        <end position="280"/>
    </location>
</feature>
<feature type="transmembrane region" description="Helical" evidence="7">
    <location>
        <begin position="239"/>
        <end position="255"/>
    </location>
</feature>
<keyword evidence="9" id="KW-1185">Reference proteome</keyword>
<dbReference type="Proteomes" id="UP001235712">
    <property type="component" value="Unassembled WGS sequence"/>
</dbReference>
<keyword evidence="4 7" id="KW-1133">Transmembrane helix</keyword>
<keyword evidence="8" id="KW-0132">Cell division</keyword>
<reference evidence="8 9" key="1">
    <citation type="submission" date="2023-07" db="EMBL/GenBank/DDBJ databases">
        <title>Sequencing the genomes of 1000 actinobacteria strains.</title>
        <authorList>
            <person name="Klenk H.-P."/>
        </authorList>
    </citation>
    <scope>NUCLEOTIDE SEQUENCE [LARGE SCALE GENOMIC DNA]</scope>
    <source>
        <strain evidence="8 9">DSM 44388</strain>
    </source>
</reference>
<name>A0ABT9P2I5_9ACTN</name>
<accession>A0ABT9P2I5</accession>
<sequence length="493" mass="52807">MAAARSTAPRTGRNVEALLIVVAIGMAVGAYAQVGLAINGTLPPGMLGYGAGLGALALVLHLAVRRFAPYADPILLPLAMLLNGLGLVMIHRIDLGKGNAFMESQAFRQLLWTSLGVTAAIVIVIWLHDHRVLSRFTYIAMAAGLVLLLLPLLPIIGKNINGARIWIGLGGFSFQPGEIAKIALTIFFAGYLVTARDSLSLAGRKVLWMQLPRAKDLGPLLTAWGVTLAVLVFERDLGTSLLFFGMFVGLLYVATERVSWVVLGLLLFSGGAFMALQIFAHVQGRVNFWLHPFRADIVENATQIIQGLFGMASGGLIGTGLGEGRPYGRTMFYAESDMIFASFGEELGLAGLFALLLIYALIVERGLRTAIAARDGFGKLLATGLAFTLAMQVFIVVGGVTRVIPLTGLTLPFMAAGGSSLLANWMIIAILLRISDSGRRPAAENDGPMFDVPLDELPEDLRDDLDDPDGPGFRDDQRERPGPGNDQETVVVR</sequence>
<feature type="transmembrane region" description="Helical" evidence="7">
    <location>
        <begin position="15"/>
        <end position="34"/>
    </location>
</feature>
<feature type="transmembrane region" description="Helical" evidence="7">
    <location>
        <begin position="379"/>
        <end position="401"/>
    </location>
</feature>
<keyword evidence="3" id="KW-0133">Cell shape</keyword>
<comment type="caution">
    <text evidence="8">The sequence shown here is derived from an EMBL/GenBank/DDBJ whole genome shotgun (WGS) entry which is preliminary data.</text>
</comment>
<comment type="subcellular location">
    <subcellularLocation>
        <location evidence="1">Membrane</location>
        <topology evidence="1">Multi-pass membrane protein</topology>
    </subcellularLocation>
</comment>
<gene>
    <name evidence="8" type="ORF">J2S57_002059</name>
</gene>
<evidence type="ECO:0000313" key="8">
    <source>
        <dbReference type="EMBL" id="MDP9826310.1"/>
    </source>
</evidence>
<evidence type="ECO:0000256" key="7">
    <source>
        <dbReference type="SAM" id="Phobius"/>
    </source>
</evidence>
<proteinExistence type="predicted"/>
<feature type="transmembrane region" description="Helical" evidence="7">
    <location>
        <begin position="216"/>
        <end position="233"/>
    </location>
</feature>
<feature type="transmembrane region" description="Helical" evidence="7">
    <location>
        <begin position="46"/>
        <end position="64"/>
    </location>
</feature>
<dbReference type="GO" id="GO:0051301">
    <property type="term" value="P:cell division"/>
    <property type="evidence" value="ECO:0007669"/>
    <property type="project" value="UniProtKB-KW"/>
</dbReference>
<dbReference type="InterPro" id="IPR001182">
    <property type="entry name" value="FtsW/RodA"/>
</dbReference>
<evidence type="ECO:0000256" key="5">
    <source>
        <dbReference type="ARBA" id="ARBA00023136"/>
    </source>
</evidence>
<evidence type="ECO:0000256" key="2">
    <source>
        <dbReference type="ARBA" id="ARBA00022692"/>
    </source>
</evidence>
<evidence type="ECO:0000313" key="9">
    <source>
        <dbReference type="Proteomes" id="UP001235712"/>
    </source>
</evidence>
<dbReference type="Pfam" id="PF01098">
    <property type="entry name" value="FTSW_RODA_SPOVE"/>
    <property type="match status" value="1"/>
</dbReference>
<dbReference type="EMBL" id="JAUSQZ010000001">
    <property type="protein sequence ID" value="MDP9826310.1"/>
    <property type="molecule type" value="Genomic_DNA"/>
</dbReference>
<keyword evidence="5 7" id="KW-0472">Membrane</keyword>
<protein>
    <submittedName>
        <fullName evidence="8">Cell division protein FtsW (Lipid II flippase)</fullName>
    </submittedName>
</protein>
<feature type="transmembrane region" description="Helical" evidence="7">
    <location>
        <begin position="413"/>
        <end position="432"/>
    </location>
</feature>
<feature type="compositionally biased region" description="Basic and acidic residues" evidence="6">
    <location>
        <begin position="472"/>
        <end position="481"/>
    </location>
</feature>
<evidence type="ECO:0000256" key="4">
    <source>
        <dbReference type="ARBA" id="ARBA00022989"/>
    </source>
</evidence>
<dbReference type="RefSeq" id="WP_307240987.1">
    <property type="nucleotide sequence ID" value="NZ_JAUSQZ010000001.1"/>
</dbReference>
<feature type="transmembrane region" description="Helical" evidence="7">
    <location>
        <begin position="136"/>
        <end position="157"/>
    </location>
</feature>
<dbReference type="PANTHER" id="PTHR30474:SF3">
    <property type="entry name" value="PEPTIDOGLYCAN GLYCOSYLTRANSFERASE RODA"/>
    <property type="match status" value="1"/>
</dbReference>
<feature type="transmembrane region" description="Helical" evidence="7">
    <location>
        <begin position="347"/>
        <end position="367"/>
    </location>
</feature>
<dbReference type="PANTHER" id="PTHR30474">
    <property type="entry name" value="CELL CYCLE PROTEIN"/>
    <property type="match status" value="1"/>
</dbReference>
<feature type="transmembrane region" description="Helical" evidence="7">
    <location>
        <begin position="177"/>
        <end position="195"/>
    </location>
</feature>